<comment type="caution">
    <text evidence="3">The sequence shown here is derived from an EMBL/GenBank/DDBJ whole genome shotgun (WGS) entry which is preliminary data.</text>
</comment>
<organism evidence="3 4">
    <name type="scientific">Candidatus Woesebacteria bacterium RIFOXYB1_FULL_40_26</name>
    <dbReference type="NCBI Taxonomy" id="1802539"/>
    <lineage>
        <taxon>Bacteria</taxon>
        <taxon>Candidatus Woeseibacteriota</taxon>
    </lineage>
</organism>
<dbReference type="GO" id="GO:0005737">
    <property type="term" value="C:cytoplasm"/>
    <property type="evidence" value="ECO:0007669"/>
    <property type="project" value="TreeGrafter"/>
</dbReference>
<dbReference type="PANTHER" id="PTHR11911:SF111">
    <property type="entry name" value="INOSINE-5'-MONOPHOSPHATE DEHYDROGENASE"/>
    <property type="match status" value="1"/>
</dbReference>
<dbReference type="GO" id="GO:0006183">
    <property type="term" value="P:GTP biosynthetic process"/>
    <property type="evidence" value="ECO:0007669"/>
    <property type="project" value="TreeGrafter"/>
</dbReference>
<evidence type="ECO:0000259" key="2">
    <source>
        <dbReference type="Pfam" id="PF00478"/>
    </source>
</evidence>
<gene>
    <name evidence="3" type="ORF">A2361_00890</name>
</gene>
<feature type="domain" description="IMP dehydrogenase/GMP reductase" evidence="2">
    <location>
        <begin position="8"/>
        <end position="346"/>
    </location>
</feature>
<proteinExistence type="inferred from homology"/>
<dbReference type="Gene3D" id="3.20.20.70">
    <property type="entry name" value="Aldolase class I"/>
    <property type="match status" value="2"/>
</dbReference>
<sequence>MNQKIPLGLAYDDVLLIPQHSRLESRSEVDLSTQITPRIKIKLPIISVNMSDVTGVDMAIALGKLGGLGFLHRFNSPEEEADMVAKVKKAKVYVGAAIGIRNSYMERAEALVRAGVDILTLDIAHAAMQKAIDATATLKMRFGEKVAVASGVVATYEGAYDLFKAGADSVRVGVGPGTICLTRTETGVGVPQITALLDTIRAAKKFKKTILCDGGTKNSGDIIKGLATGASGVIVGSQLAGHDEAPGKLVERGGKKYKSYNASTSLTEKKNHSKKLNDLGKGYINHIEGVESFVPYKGALAKTIERMEANLRAGFSYCGAKNITELWEKAKFIRITSQGLRESGAHDVILA</sequence>
<dbReference type="Pfam" id="PF00478">
    <property type="entry name" value="IMPDH"/>
    <property type="match status" value="1"/>
</dbReference>
<reference evidence="3 4" key="1">
    <citation type="journal article" date="2016" name="Nat. Commun.">
        <title>Thousands of microbial genomes shed light on interconnected biogeochemical processes in an aquifer system.</title>
        <authorList>
            <person name="Anantharaman K."/>
            <person name="Brown C.T."/>
            <person name="Hug L.A."/>
            <person name="Sharon I."/>
            <person name="Castelle C.J."/>
            <person name="Probst A.J."/>
            <person name="Thomas B.C."/>
            <person name="Singh A."/>
            <person name="Wilkins M.J."/>
            <person name="Karaoz U."/>
            <person name="Brodie E.L."/>
            <person name="Williams K.H."/>
            <person name="Hubbard S.S."/>
            <person name="Banfield J.F."/>
        </authorList>
    </citation>
    <scope>NUCLEOTIDE SEQUENCE [LARGE SCALE GENOMIC DNA]</scope>
</reference>
<dbReference type="InterPro" id="IPR005990">
    <property type="entry name" value="IMP_DH"/>
</dbReference>
<dbReference type="EMBL" id="MGHZ01000026">
    <property type="protein sequence ID" value="OGM80642.1"/>
    <property type="molecule type" value="Genomic_DNA"/>
</dbReference>
<dbReference type="Proteomes" id="UP000178848">
    <property type="component" value="Unassembled WGS sequence"/>
</dbReference>
<dbReference type="CDD" id="cd00381">
    <property type="entry name" value="IMPDH"/>
    <property type="match status" value="1"/>
</dbReference>
<dbReference type="FunFam" id="3.20.20.70:FF:000424">
    <property type="entry name" value="Inosine-5'-monophosphate dehydrogenase 2"/>
    <property type="match status" value="1"/>
</dbReference>
<dbReference type="InterPro" id="IPR013785">
    <property type="entry name" value="Aldolase_TIM"/>
</dbReference>
<evidence type="ECO:0000313" key="4">
    <source>
        <dbReference type="Proteomes" id="UP000178848"/>
    </source>
</evidence>
<dbReference type="PANTHER" id="PTHR11911">
    <property type="entry name" value="INOSINE-5-MONOPHOSPHATE DEHYDROGENASE RELATED"/>
    <property type="match status" value="1"/>
</dbReference>
<accession>A0A1F8CWH8</accession>
<evidence type="ECO:0000313" key="3">
    <source>
        <dbReference type="EMBL" id="OGM80642.1"/>
    </source>
</evidence>
<comment type="similarity">
    <text evidence="1">Belongs to the IMPDH/GMPR family.</text>
</comment>
<dbReference type="GO" id="GO:0003938">
    <property type="term" value="F:IMP dehydrogenase activity"/>
    <property type="evidence" value="ECO:0007669"/>
    <property type="project" value="InterPro"/>
</dbReference>
<dbReference type="InterPro" id="IPR001093">
    <property type="entry name" value="IMP_DH_GMPRt"/>
</dbReference>
<evidence type="ECO:0000256" key="1">
    <source>
        <dbReference type="ARBA" id="ARBA00005502"/>
    </source>
</evidence>
<dbReference type="SMART" id="SM01240">
    <property type="entry name" value="IMPDH"/>
    <property type="match status" value="1"/>
</dbReference>
<protein>
    <recommendedName>
        <fullName evidence="2">IMP dehydrogenase/GMP reductase domain-containing protein</fullName>
    </recommendedName>
</protein>
<dbReference type="AlphaFoldDB" id="A0A1F8CWH8"/>
<name>A0A1F8CWH8_9BACT</name>
<dbReference type="SUPFAM" id="SSF51412">
    <property type="entry name" value="Inosine monophosphate dehydrogenase (IMPDH)"/>
    <property type="match status" value="1"/>
</dbReference>